<feature type="domain" description="CCHC-type" evidence="3">
    <location>
        <begin position="418"/>
        <end position="433"/>
    </location>
</feature>
<dbReference type="Pfam" id="PF22936">
    <property type="entry name" value="Pol_BBD"/>
    <property type="match status" value="1"/>
</dbReference>
<dbReference type="InterPro" id="IPR054722">
    <property type="entry name" value="PolX-like_BBD"/>
</dbReference>
<dbReference type="SMART" id="SM00343">
    <property type="entry name" value="ZnF_C2HC"/>
    <property type="match status" value="1"/>
</dbReference>
<evidence type="ECO:0000313" key="5">
    <source>
        <dbReference type="Proteomes" id="UP000826271"/>
    </source>
</evidence>
<evidence type="ECO:0000259" key="3">
    <source>
        <dbReference type="PROSITE" id="PS50158"/>
    </source>
</evidence>
<protein>
    <recommendedName>
        <fullName evidence="3">CCHC-type domain-containing protein</fullName>
    </recommendedName>
</protein>
<dbReference type="SUPFAM" id="SSF57756">
    <property type="entry name" value="Retrovirus zinc finger-like domains"/>
    <property type="match status" value="1"/>
</dbReference>
<evidence type="ECO:0000256" key="2">
    <source>
        <dbReference type="SAM" id="MobiDB-lite"/>
    </source>
</evidence>
<accession>A0AAV6WQX9</accession>
<keyword evidence="1" id="KW-0479">Metal-binding</keyword>
<organism evidence="4 5">
    <name type="scientific">Buddleja alternifolia</name>
    <dbReference type="NCBI Taxonomy" id="168488"/>
    <lineage>
        <taxon>Eukaryota</taxon>
        <taxon>Viridiplantae</taxon>
        <taxon>Streptophyta</taxon>
        <taxon>Embryophyta</taxon>
        <taxon>Tracheophyta</taxon>
        <taxon>Spermatophyta</taxon>
        <taxon>Magnoliopsida</taxon>
        <taxon>eudicotyledons</taxon>
        <taxon>Gunneridae</taxon>
        <taxon>Pentapetalae</taxon>
        <taxon>asterids</taxon>
        <taxon>lamiids</taxon>
        <taxon>Lamiales</taxon>
        <taxon>Scrophulariaceae</taxon>
        <taxon>Buddlejeae</taxon>
        <taxon>Buddleja</taxon>
    </lineage>
</organism>
<sequence length="485" mass="53855">MFTSYTSGNFGRVRMVNHGVTEVIGMGNINLETDTRCRLILRDVRHIPNIRLNIISTGNLDDDGYVSHFGEGKWKLTKGSLITAKGKKKNSLYLMQAKLSNGESERRESSQEVPDDLDPIPSRTTRDHGGDVQDEQNDITDDEPVDDQVPPIQTDDPVPPPEARVRRSTRQTRPSTRYNPDETEKFMKIMADLNSVRDRLVALEARVQRTEALLGQSLETPMVAIFQKFQGLEERVEKWGKSMDEIPSFIEGRMVSLAEDISILTDAVDMNLDAVNVEISVLKRATGSVVSGDGGPSSKLRVPDPKSFGGERSAKELENFLWDMETYFQVARVSDAEKVSMASWAQAELRRQGVKDLPSTFAAADGLVDFSGIEVRGSETKQRSTGSGVGNFTKGDSKNQETHDEKTPTSANKPQKGCFICGSLDHRMRDCPKRERLNALMEDTNKDASESAEATRLGGLQLLNAIQILDEEDAVGDFEPVNNRM</sequence>
<dbReference type="Pfam" id="PF00098">
    <property type="entry name" value="zf-CCHC"/>
    <property type="match status" value="1"/>
</dbReference>
<dbReference type="InterPro" id="IPR001878">
    <property type="entry name" value="Znf_CCHC"/>
</dbReference>
<keyword evidence="1" id="KW-0862">Zinc</keyword>
<dbReference type="EMBL" id="WHWC01000011">
    <property type="protein sequence ID" value="KAG8373421.1"/>
    <property type="molecule type" value="Genomic_DNA"/>
</dbReference>
<dbReference type="InterPro" id="IPR036875">
    <property type="entry name" value="Znf_CCHC_sf"/>
</dbReference>
<evidence type="ECO:0000256" key="1">
    <source>
        <dbReference type="PROSITE-ProRule" id="PRU00047"/>
    </source>
</evidence>
<keyword evidence="1" id="KW-0863">Zinc-finger</keyword>
<reference evidence="4" key="1">
    <citation type="submission" date="2019-10" db="EMBL/GenBank/DDBJ databases">
        <authorList>
            <person name="Zhang R."/>
            <person name="Pan Y."/>
            <person name="Wang J."/>
            <person name="Ma R."/>
            <person name="Yu S."/>
        </authorList>
    </citation>
    <scope>NUCLEOTIDE SEQUENCE</scope>
    <source>
        <strain evidence="4">LA-IB0</strain>
        <tissue evidence="4">Leaf</tissue>
    </source>
</reference>
<feature type="compositionally biased region" description="Basic and acidic residues" evidence="2">
    <location>
        <begin position="395"/>
        <end position="407"/>
    </location>
</feature>
<comment type="caution">
    <text evidence="4">The sequence shown here is derived from an EMBL/GenBank/DDBJ whole genome shotgun (WGS) entry which is preliminary data.</text>
</comment>
<feature type="region of interest" description="Disordered" evidence="2">
    <location>
        <begin position="378"/>
        <end position="412"/>
    </location>
</feature>
<gene>
    <name evidence="4" type="ORF">BUALT_Bualt11G0022500</name>
</gene>
<dbReference type="AlphaFoldDB" id="A0AAV6WQX9"/>
<dbReference type="Proteomes" id="UP000826271">
    <property type="component" value="Unassembled WGS sequence"/>
</dbReference>
<dbReference type="GO" id="GO:0008270">
    <property type="term" value="F:zinc ion binding"/>
    <property type="evidence" value="ECO:0007669"/>
    <property type="project" value="UniProtKB-KW"/>
</dbReference>
<evidence type="ECO:0000313" key="4">
    <source>
        <dbReference type="EMBL" id="KAG8373421.1"/>
    </source>
</evidence>
<feature type="region of interest" description="Disordered" evidence="2">
    <location>
        <begin position="100"/>
        <end position="182"/>
    </location>
</feature>
<dbReference type="GO" id="GO:0003676">
    <property type="term" value="F:nucleic acid binding"/>
    <property type="evidence" value="ECO:0007669"/>
    <property type="project" value="InterPro"/>
</dbReference>
<proteinExistence type="predicted"/>
<feature type="compositionally biased region" description="Acidic residues" evidence="2">
    <location>
        <begin position="132"/>
        <end position="146"/>
    </location>
</feature>
<keyword evidence="5" id="KW-1185">Reference proteome</keyword>
<feature type="compositionally biased region" description="Low complexity" evidence="2">
    <location>
        <begin position="147"/>
        <end position="156"/>
    </location>
</feature>
<dbReference type="PROSITE" id="PS50158">
    <property type="entry name" value="ZF_CCHC"/>
    <property type="match status" value="1"/>
</dbReference>
<name>A0AAV6WQX9_9LAMI</name>